<dbReference type="NCBIfam" id="TIGR00227">
    <property type="entry name" value="ribD_Cterm"/>
    <property type="match status" value="1"/>
</dbReference>
<dbReference type="InterPro" id="IPR011549">
    <property type="entry name" value="RibD_C"/>
</dbReference>
<feature type="domain" description="CMP/dCMP-type deaminase" evidence="17">
    <location>
        <begin position="2"/>
        <end position="124"/>
    </location>
</feature>
<evidence type="ECO:0000259" key="17">
    <source>
        <dbReference type="PROSITE" id="PS51747"/>
    </source>
</evidence>
<evidence type="ECO:0000256" key="15">
    <source>
        <dbReference type="PIRSR" id="PIRSR006769-2"/>
    </source>
</evidence>
<comment type="catalytic activity">
    <reaction evidence="13">
        <text>5-amino-6-(5-phospho-D-ribitylamino)uracil + NADP(+) = 5-amino-6-(5-phospho-D-ribosylamino)uracil + NADPH + H(+)</text>
        <dbReference type="Rhea" id="RHEA:17845"/>
        <dbReference type="ChEBI" id="CHEBI:15378"/>
        <dbReference type="ChEBI" id="CHEBI:57783"/>
        <dbReference type="ChEBI" id="CHEBI:58349"/>
        <dbReference type="ChEBI" id="CHEBI:58421"/>
        <dbReference type="ChEBI" id="CHEBI:58453"/>
        <dbReference type="EC" id="1.1.1.193"/>
    </reaction>
</comment>
<reference evidence="18 19" key="1">
    <citation type="submission" date="2014-01" db="EMBL/GenBank/DDBJ databases">
        <title>Full genme sequencing of cellulolytic bacterium Gynuella sunshinyii YC6258T gen. nov., sp. nov.</title>
        <authorList>
            <person name="Khan H."/>
            <person name="Chung E.J."/>
            <person name="Chung Y.R."/>
        </authorList>
    </citation>
    <scope>NUCLEOTIDE SEQUENCE [LARGE SCALE GENOMIC DNA]</scope>
    <source>
        <strain evidence="18 19">YC6258</strain>
    </source>
</reference>
<feature type="binding site" evidence="16">
    <location>
        <position position="76"/>
    </location>
    <ligand>
        <name>Zn(2+)</name>
        <dbReference type="ChEBI" id="CHEBI:29105"/>
        <note>catalytic</note>
    </ligand>
</feature>
<dbReference type="STRING" id="1445510.YC6258_02254"/>
<feature type="binding site" evidence="15">
    <location>
        <position position="197"/>
    </location>
    <ligand>
        <name>NADP(+)</name>
        <dbReference type="ChEBI" id="CHEBI:58349"/>
    </ligand>
</feature>
<dbReference type="InterPro" id="IPR024072">
    <property type="entry name" value="DHFR-like_dom_sf"/>
</dbReference>
<evidence type="ECO:0000256" key="7">
    <source>
        <dbReference type="ARBA" id="ARBA00022723"/>
    </source>
</evidence>
<evidence type="ECO:0000256" key="1">
    <source>
        <dbReference type="ARBA" id="ARBA00002151"/>
    </source>
</evidence>
<dbReference type="PATRIC" id="fig|1445510.3.peg.2212"/>
<feature type="binding site" evidence="15">
    <location>
        <position position="201"/>
    </location>
    <ligand>
        <name>NADP(+)</name>
        <dbReference type="ChEBI" id="CHEBI:58349"/>
    </ligand>
</feature>
<feature type="binding site" evidence="16">
    <location>
        <position position="85"/>
    </location>
    <ligand>
        <name>Zn(2+)</name>
        <dbReference type="ChEBI" id="CHEBI:29105"/>
        <note>catalytic</note>
    </ligand>
</feature>
<organism evidence="18 19">
    <name type="scientific">Gynuella sunshinyii YC6258</name>
    <dbReference type="NCBI Taxonomy" id="1445510"/>
    <lineage>
        <taxon>Bacteria</taxon>
        <taxon>Pseudomonadati</taxon>
        <taxon>Pseudomonadota</taxon>
        <taxon>Gammaproteobacteria</taxon>
        <taxon>Oceanospirillales</taxon>
        <taxon>Saccharospirillaceae</taxon>
        <taxon>Gynuella</taxon>
    </lineage>
</organism>
<feature type="binding site" evidence="15">
    <location>
        <position position="291"/>
    </location>
    <ligand>
        <name>substrate</name>
    </ligand>
</feature>
<evidence type="ECO:0000256" key="13">
    <source>
        <dbReference type="PIRNR" id="PIRNR006769"/>
    </source>
</evidence>
<dbReference type="Gene3D" id="3.40.140.10">
    <property type="entry name" value="Cytidine Deaminase, domain 2"/>
    <property type="match status" value="1"/>
</dbReference>
<comment type="cofactor">
    <cofactor evidence="13 16">
        <name>Zn(2+)</name>
        <dbReference type="ChEBI" id="CHEBI:29105"/>
    </cofactor>
    <text evidence="13 16">Binds 1 zinc ion.</text>
</comment>
<dbReference type="Proteomes" id="UP000032266">
    <property type="component" value="Chromosome"/>
</dbReference>
<accession>A0A0C5VI21</accession>
<comment type="pathway">
    <text evidence="2 13">Cofactor biosynthesis; riboflavin biosynthesis; 5-amino-6-(D-ribitylamino)uracil from GTP: step 2/4.</text>
</comment>
<dbReference type="KEGG" id="gsn:YC6258_02254"/>
<evidence type="ECO:0000256" key="10">
    <source>
        <dbReference type="ARBA" id="ARBA00022857"/>
    </source>
</evidence>
<evidence type="ECO:0000256" key="2">
    <source>
        <dbReference type="ARBA" id="ARBA00004882"/>
    </source>
</evidence>
<dbReference type="HOGENOM" id="CLU_036590_1_2_6"/>
<feature type="binding site" evidence="15">
    <location>
        <position position="205"/>
    </location>
    <ligand>
        <name>substrate</name>
    </ligand>
</feature>
<dbReference type="PANTHER" id="PTHR38011:SF7">
    <property type="entry name" value="2,5-DIAMINO-6-RIBOSYLAMINO-4(3H)-PYRIMIDINONE 5'-PHOSPHATE REDUCTASE"/>
    <property type="match status" value="1"/>
</dbReference>
<dbReference type="CDD" id="cd01284">
    <property type="entry name" value="Riboflavin_deaminase-reductase"/>
    <property type="match status" value="1"/>
</dbReference>
<evidence type="ECO:0000256" key="9">
    <source>
        <dbReference type="ARBA" id="ARBA00022833"/>
    </source>
</evidence>
<dbReference type="InterPro" id="IPR016192">
    <property type="entry name" value="APOBEC/CMP_deaminase_Zn-bd"/>
</dbReference>
<dbReference type="UniPathway" id="UPA00275">
    <property type="reaction ID" value="UER00401"/>
</dbReference>
<dbReference type="NCBIfam" id="TIGR00326">
    <property type="entry name" value="eubact_ribD"/>
    <property type="match status" value="1"/>
</dbReference>
<dbReference type="PANTHER" id="PTHR38011">
    <property type="entry name" value="DIHYDROFOLATE REDUCTASE FAMILY PROTEIN (AFU_ORTHOLOGUE AFUA_8G06820)"/>
    <property type="match status" value="1"/>
</dbReference>
<dbReference type="SUPFAM" id="SSF53927">
    <property type="entry name" value="Cytidine deaminase-like"/>
    <property type="match status" value="1"/>
</dbReference>
<evidence type="ECO:0000256" key="3">
    <source>
        <dbReference type="ARBA" id="ARBA00004910"/>
    </source>
</evidence>
<gene>
    <name evidence="18" type="ORF">YC6258_02254</name>
</gene>
<dbReference type="InterPro" id="IPR016193">
    <property type="entry name" value="Cytidine_deaminase-like"/>
</dbReference>
<dbReference type="PIRSF" id="PIRSF006769">
    <property type="entry name" value="RibD"/>
    <property type="match status" value="1"/>
</dbReference>
<keyword evidence="12" id="KW-0511">Multifunctional enzyme</keyword>
<keyword evidence="11 13" id="KW-0560">Oxidoreductase</keyword>
<comment type="catalytic activity">
    <reaction evidence="13">
        <text>2,5-diamino-6-hydroxy-4-(5-phosphoribosylamino)-pyrimidine + H2O + H(+) = 5-amino-6-(5-phospho-D-ribosylamino)uracil + NH4(+)</text>
        <dbReference type="Rhea" id="RHEA:21868"/>
        <dbReference type="ChEBI" id="CHEBI:15377"/>
        <dbReference type="ChEBI" id="CHEBI:15378"/>
        <dbReference type="ChEBI" id="CHEBI:28938"/>
        <dbReference type="ChEBI" id="CHEBI:58453"/>
        <dbReference type="ChEBI" id="CHEBI:58614"/>
        <dbReference type="EC" id="3.5.4.26"/>
    </reaction>
</comment>
<evidence type="ECO:0000256" key="14">
    <source>
        <dbReference type="PIRSR" id="PIRSR006769-1"/>
    </source>
</evidence>
<dbReference type="GO" id="GO:0009231">
    <property type="term" value="P:riboflavin biosynthetic process"/>
    <property type="evidence" value="ECO:0007669"/>
    <property type="project" value="UniProtKB-UniPathway"/>
</dbReference>
<evidence type="ECO:0000256" key="16">
    <source>
        <dbReference type="PIRSR" id="PIRSR006769-3"/>
    </source>
</evidence>
<evidence type="ECO:0000256" key="5">
    <source>
        <dbReference type="ARBA" id="ARBA00007417"/>
    </source>
</evidence>
<dbReference type="Pfam" id="PF00383">
    <property type="entry name" value="dCMP_cyt_deam_1"/>
    <property type="match status" value="1"/>
</dbReference>
<dbReference type="GO" id="GO:0008270">
    <property type="term" value="F:zinc ion binding"/>
    <property type="evidence" value="ECO:0007669"/>
    <property type="project" value="InterPro"/>
</dbReference>
<keyword evidence="19" id="KW-1185">Reference proteome</keyword>
<comment type="similarity">
    <text evidence="4 13">In the N-terminal section; belongs to the cytidine and deoxycytidylate deaminase family.</text>
</comment>
<proteinExistence type="inferred from homology"/>
<dbReference type="Gene3D" id="3.40.430.10">
    <property type="entry name" value="Dihydrofolate Reductase, subunit A"/>
    <property type="match status" value="1"/>
</dbReference>
<evidence type="ECO:0000313" key="19">
    <source>
        <dbReference type="Proteomes" id="UP000032266"/>
    </source>
</evidence>
<dbReference type="InterPro" id="IPR004794">
    <property type="entry name" value="Eubact_RibD"/>
</dbReference>
<name>A0A0C5VI21_9GAMM</name>
<keyword evidence="7 13" id="KW-0479">Metal-binding</keyword>
<dbReference type="PROSITE" id="PS51747">
    <property type="entry name" value="CYT_DCMP_DEAMINASES_2"/>
    <property type="match status" value="1"/>
</dbReference>
<keyword evidence="10 13" id="KW-0521">NADP</keyword>
<feature type="binding site" evidence="15">
    <location>
        <position position="185"/>
    </location>
    <ligand>
        <name>substrate</name>
    </ligand>
</feature>
<comment type="function">
    <text evidence="1 13">Converts 2,5-diamino-6-(ribosylamino)-4(3h)-pyrimidinone 5'-phosphate into 5-amino-6-(ribosylamino)-2,4(1h,3h)-pyrimidinedione 5'-phosphate.</text>
</comment>
<dbReference type="FunFam" id="3.40.140.10:FF:000025">
    <property type="entry name" value="Riboflavin biosynthesis protein RibD"/>
    <property type="match status" value="1"/>
</dbReference>
<dbReference type="InterPro" id="IPR002734">
    <property type="entry name" value="RibDG_C"/>
</dbReference>
<dbReference type="AlphaFoldDB" id="A0A0C5VI21"/>
<feature type="binding site" evidence="15">
    <location>
        <position position="208"/>
    </location>
    <ligand>
        <name>substrate</name>
    </ligand>
</feature>
<dbReference type="InterPro" id="IPR050765">
    <property type="entry name" value="Riboflavin_Biosynth_HTPR"/>
</dbReference>
<feature type="binding site" evidence="15">
    <location>
        <begin position="293"/>
        <end position="299"/>
    </location>
    <ligand>
        <name>NADP(+)</name>
        <dbReference type="ChEBI" id="CHEBI:58349"/>
    </ligand>
</feature>
<evidence type="ECO:0000256" key="11">
    <source>
        <dbReference type="ARBA" id="ARBA00023002"/>
    </source>
</evidence>
<sequence length="360" mass="38716">MSRDIEFMAQALQLARLGMYSTSPNPRVGCVLVKNDRVIATGWHQQAGGPHAEIHALREAGAEARGATAYVTLEPCNHTGRTGPCSVALIEAGVARVVCASTDPNPLVAGAGIERLRAAGIGVENGVLETQARALNPGFIKRMTTGLPWVRVKLAQSLDGRTAMASGESQWITGADARRDVQRWRARSCAVLTGSGTVKVDNPSLTVRESLIGFTPVRQPLRVVLDRQLSTDPMSSVYDDSAPTLIISAVTDVDKRFPVRVETCRIPSSENWLREVLAELGRRGYNEIMVEAGATLAGAFMGAGLVDELIVYTAPKLLGSDARPLMTLPLASMAEAVALELTDLRQIGVDIRLIYQIKEH</sequence>
<comment type="pathway">
    <text evidence="3 13">Cofactor biosynthesis; riboflavin biosynthesis; 5-amino-6-(D-ribitylamino)uracil from GTP: step 3/4.</text>
</comment>
<evidence type="ECO:0000256" key="4">
    <source>
        <dbReference type="ARBA" id="ARBA00005259"/>
    </source>
</evidence>
<keyword evidence="9 13" id="KW-0862">Zinc</keyword>
<dbReference type="GO" id="GO:0050661">
    <property type="term" value="F:NADP binding"/>
    <property type="evidence" value="ECO:0007669"/>
    <property type="project" value="InterPro"/>
</dbReference>
<dbReference type="EMBL" id="CP007142">
    <property type="protein sequence ID" value="AJQ94292.1"/>
    <property type="molecule type" value="Genomic_DNA"/>
</dbReference>
<dbReference type="InterPro" id="IPR002125">
    <property type="entry name" value="CMP_dCMP_dom"/>
</dbReference>
<comment type="similarity">
    <text evidence="5 13">In the C-terminal section; belongs to the HTP reductase family.</text>
</comment>
<evidence type="ECO:0000256" key="6">
    <source>
        <dbReference type="ARBA" id="ARBA00022619"/>
    </source>
</evidence>
<dbReference type="PROSITE" id="PS00903">
    <property type="entry name" value="CYT_DCMP_DEAMINASES_1"/>
    <property type="match status" value="1"/>
</dbReference>
<feature type="binding site" evidence="15">
    <location>
        <position position="155"/>
    </location>
    <ligand>
        <name>NADP(+)</name>
        <dbReference type="ChEBI" id="CHEBI:58349"/>
    </ligand>
</feature>
<dbReference type="SUPFAM" id="SSF53597">
    <property type="entry name" value="Dihydrofolate reductase-like"/>
    <property type="match status" value="1"/>
</dbReference>
<dbReference type="EC" id="3.5.4.26" evidence="13"/>
<feature type="binding site" evidence="16">
    <location>
        <position position="51"/>
    </location>
    <ligand>
        <name>Zn(2+)</name>
        <dbReference type="ChEBI" id="CHEBI:29105"/>
        <note>catalytic</note>
    </ligand>
</feature>
<dbReference type="GO" id="GO:0008703">
    <property type="term" value="F:5-amino-6-(5-phosphoribosylamino)uracil reductase activity"/>
    <property type="evidence" value="ECO:0007669"/>
    <property type="project" value="UniProtKB-EC"/>
</dbReference>
<evidence type="ECO:0000313" key="18">
    <source>
        <dbReference type="EMBL" id="AJQ94292.1"/>
    </source>
</evidence>
<feature type="binding site" evidence="15">
    <location>
        <position position="169"/>
    </location>
    <ligand>
        <name>NADP(+)</name>
        <dbReference type="ChEBI" id="CHEBI:58349"/>
    </ligand>
</feature>
<feature type="binding site" evidence="15">
    <location>
        <position position="171"/>
    </location>
    <ligand>
        <name>NADP(+)</name>
        <dbReference type="ChEBI" id="CHEBI:58349"/>
    </ligand>
</feature>
<keyword evidence="8 13" id="KW-0378">Hydrolase</keyword>
<keyword evidence="6 13" id="KW-0686">Riboflavin biosynthesis</keyword>
<evidence type="ECO:0000256" key="8">
    <source>
        <dbReference type="ARBA" id="ARBA00022801"/>
    </source>
</evidence>
<dbReference type="GO" id="GO:0008835">
    <property type="term" value="F:diaminohydroxyphosphoribosylaminopyrimidine deaminase activity"/>
    <property type="evidence" value="ECO:0007669"/>
    <property type="project" value="UniProtKB-EC"/>
</dbReference>
<dbReference type="Pfam" id="PF01872">
    <property type="entry name" value="RibD_C"/>
    <property type="match status" value="1"/>
</dbReference>
<dbReference type="EC" id="1.1.1.193" evidence="13"/>
<protein>
    <recommendedName>
        <fullName evidence="13">Riboflavin biosynthesis protein RibD</fullName>
    </recommendedName>
    <domain>
        <recommendedName>
            <fullName evidence="13">Diaminohydroxyphosphoribosylaminopyrimidine deaminase</fullName>
            <shortName evidence="13">DRAP deaminase</shortName>
            <ecNumber evidence="13">3.5.4.26</ecNumber>
        </recommendedName>
        <alternativeName>
            <fullName evidence="13">Riboflavin-specific deaminase</fullName>
        </alternativeName>
    </domain>
    <domain>
        <recommendedName>
            <fullName evidence="13">5-amino-6-(5-phosphoribosylamino)uracil reductase</fullName>
            <ecNumber evidence="13">1.1.1.193</ecNumber>
        </recommendedName>
        <alternativeName>
            <fullName evidence="13">HTP reductase</fullName>
        </alternativeName>
    </domain>
</protein>
<feature type="active site" description="Proton donor" evidence="14">
    <location>
        <position position="53"/>
    </location>
</feature>
<evidence type="ECO:0000256" key="12">
    <source>
        <dbReference type="ARBA" id="ARBA00023268"/>
    </source>
</evidence>